<keyword evidence="3" id="KW-1185">Reference proteome</keyword>
<proteinExistence type="predicted"/>
<comment type="caution">
    <text evidence="2">The sequence shown here is derived from an EMBL/GenBank/DDBJ whole genome shotgun (WGS) entry which is preliminary data.</text>
</comment>
<feature type="region of interest" description="Disordered" evidence="1">
    <location>
        <begin position="92"/>
        <end position="128"/>
    </location>
</feature>
<dbReference type="PANTHER" id="PTHR42070">
    <property type="entry name" value="FILAMENT ASSOCIATED PROTEIN, PUTATIVE (AFU_ORTHOLOGUE AFUA_8G06630)-RELATED"/>
    <property type="match status" value="1"/>
</dbReference>
<feature type="compositionally biased region" description="Basic and acidic residues" evidence="1">
    <location>
        <begin position="100"/>
        <end position="127"/>
    </location>
</feature>
<dbReference type="STRING" id="1810919.A0A3D8QN70"/>
<dbReference type="RefSeq" id="XP_026599434.1">
    <property type="nucleotide sequence ID" value="XM_026752372.1"/>
</dbReference>
<gene>
    <name evidence="2" type="ORF">DSM5745_10356</name>
</gene>
<reference evidence="2 3" key="1">
    <citation type="journal article" date="2018" name="IMA Fungus">
        <title>IMA Genome-F 9: Draft genome sequence of Annulohypoxylon stygium, Aspergillus mulundensis, Berkeleyomyces basicola (syn. Thielaviopsis basicola), Ceratocystis smalleyi, two Cercospora beticola strains, Coleophoma cylindrospora, Fusarium fracticaudum, Phialophora cf. hyalina, and Morchella septimelata.</title>
        <authorList>
            <person name="Wingfield B.D."/>
            <person name="Bills G.F."/>
            <person name="Dong Y."/>
            <person name="Huang W."/>
            <person name="Nel W.J."/>
            <person name="Swalarsk-Parry B.S."/>
            <person name="Vaghefi N."/>
            <person name="Wilken P.M."/>
            <person name="An Z."/>
            <person name="de Beer Z.W."/>
            <person name="De Vos L."/>
            <person name="Chen L."/>
            <person name="Duong T.A."/>
            <person name="Gao Y."/>
            <person name="Hammerbacher A."/>
            <person name="Kikkert J.R."/>
            <person name="Li Y."/>
            <person name="Li H."/>
            <person name="Li K."/>
            <person name="Li Q."/>
            <person name="Liu X."/>
            <person name="Ma X."/>
            <person name="Naidoo K."/>
            <person name="Pethybridge S.J."/>
            <person name="Sun J."/>
            <person name="Steenkamp E.T."/>
            <person name="van der Nest M.A."/>
            <person name="van Wyk S."/>
            <person name="Wingfield M.J."/>
            <person name="Xiong C."/>
            <person name="Yue Q."/>
            <person name="Zhang X."/>
        </authorList>
    </citation>
    <scope>NUCLEOTIDE SEQUENCE [LARGE SCALE GENOMIC DNA]</scope>
    <source>
        <strain evidence="2 3">DSM 5745</strain>
    </source>
</reference>
<feature type="compositionally biased region" description="Basic residues" evidence="1">
    <location>
        <begin position="15"/>
        <end position="24"/>
    </location>
</feature>
<feature type="compositionally biased region" description="Basic and acidic residues" evidence="1">
    <location>
        <begin position="1"/>
        <end position="14"/>
    </location>
</feature>
<dbReference type="OrthoDB" id="4505928at2759"/>
<sequence>MPPDKEEARMVRLRENKRRSRQRQRQYTVDLEKKVREYEQRGIQATVEVQAAARLVAQENHHLRALLGQLRVSEQEITRWLKTRAECEERKHSTPLGGLDKCDNRFQGARHDEGPLRSADRASKDVHVSSSETIRLPLGNFAPQEGIQDKGNGSHVVNALPVATHEPQRQDNAPPCKLLSSLTIDSAGEEVDILGTVDDNLAQSPTQDGLPCAAAYQLLRQHVRGEEDVKCLGQVLREGCVTRPNGGCEVKHETIAKALVDICL</sequence>
<dbReference type="PANTHER" id="PTHR42070:SF1">
    <property type="entry name" value="FILAMENT ASSOCIATED PROTEIN, PUTATIVE (AFU_ORTHOLOGUE AFUA_8G06630)-RELATED"/>
    <property type="match status" value="1"/>
</dbReference>
<evidence type="ECO:0000313" key="2">
    <source>
        <dbReference type="EMBL" id="RDW63245.1"/>
    </source>
</evidence>
<accession>A0A3D8QN70</accession>
<dbReference type="GeneID" id="38120726"/>
<dbReference type="EMBL" id="PVWQ01000015">
    <property type="protein sequence ID" value="RDW63245.1"/>
    <property type="molecule type" value="Genomic_DNA"/>
</dbReference>
<dbReference type="AlphaFoldDB" id="A0A3D8QN70"/>
<name>A0A3D8QN70_9EURO</name>
<protein>
    <recommendedName>
        <fullName evidence="4">BZIP domain-containing protein</fullName>
    </recommendedName>
</protein>
<organism evidence="2 3">
    <name type="scientific">Aspergillus mulundensis</name>
    <dbReference type="NCBI Taxonomy" id="1810919"/>
    <lineage>
        <taxon>Eukaryota</taxon>
        <taxon>Fungi</taxon>
        <taxon>Dikarya</taxon>
        <taxon>Ascomycota</taxon>
        <taxon>Pezizomycotina</taxon>
        <taxon>Eurotiomycetes</taxon>
        <taxon>Eurotiomycetidae</taxon>
        <taxon>Eurotiales</taxon>
        <taxon>Aspergillaceae</taxon>
        <taxon>Aspergillus</taxon>
        <taxon>Aspergillus subgen. Nidulantes</taxon>
    </lineage>
</organism>
<dbReference type="Proteomes" id="UP000256690">
    <property type="component" value="Unassembled WGS sequence"/>
</dbReference>
<feature type="region of interest" description="Disordered" evidence="1">
    <location>
        <begin position="1"/>
        <end position="26"/>
    </location>
</feature>
<evidence type="ECO:0000256" key="1">
    <source>
        <dbReference type="SAM" id="MobiDB-lite"/>
    </source>
</evidence>
<evidence type="ECO:0000313" key="3">
    <source>
        <dbReference type="Proteomes" id="UP000256690"/>
    </source>
</evidence>
<evidence type="ECO:0008006" key="4">
    <source>
        <dbReference type="Google" id="ProtNLM"/>
    </source>
</evidence>